<dbReference type="AlphaFoldDB" id="A0A8J6XKE9"/>
<proteinExistence type="predicted"/>
<dbReference type="EMBL" id="JACXAE010000067">
    <property type="protein sequence ID" value="MBD2774221.1"/>
    <property type="molecule type" value="Genomic_DNA"/>
</dbReference>
<evidence type="ECO:0000313" key="2">
    <source>
        <dbReference type="EMBL" id="MBD2774221.1"/>
    </source>
</evidence>
<accession>A0A8J6XKE9</accession>
<name>A0A8J6XKE9_9CYAN</name>
<reference evidence="2" key="1">
    <citation type="submission" date="2020-09" db="EMBL/GenBank/DDBJ databases">
        <title>Iningainema tapete sp. nov. (Scytonemataceae, Cyanobacteria) from greenhouses in central Florida (USA) produces two types of nodularin with biosynthetic potential for microcystin-LR and anabaenopeptins.</title>
        <authorList>
            <person name="Berthold D.E."/>
            <person name="Lefler F.W."/>
            <person name="Huang I.-S."/>
            <person name="Abdulla H."/>
            <person name="Zimba P.V."/>
            <person name="Laughinghouse H.D. IV."/>
        </authorList>
    </citation>
    <scope>NUCLEOTIDE SEQUENCE</scope>
    <source>
        <strain evidence="2">BLCCT55</strain>
    </source>
</reference>
<comment type="caution">
    <text evidence="2">The sequence shown here is derived from an EMBL/GenBank/DDBJ whole genome shotgun (WGS) entry which is preliminary data.</text>
</comment>
<evidence type="ECO:0000313" key="3">
    <source>
        <dbReference type="Proteomes" id="UP000629098"/>
    </source>
</evidence>
<keyword evidence="3" id="KW-1185">Reference proteome</keyword>
<gene>
    <name evidence="2" type="ORF">ICL16_19630</name>
</gene>
<dbReference type="Pfam" id="PF18480">
    <property type="entry name" value="DUF5615"/>
    <property type="match status" value="1"/>
</dbReference>
<evidence type="ECO:0000259" key="1">
    <source>
        <dbReference type="Pfam" id="PF18480"/>
    </source>
</evidence>
<organism evidence="2 3">
    <name type="scientific">Iningainema tapete BLCC-T55</name>
    <dbReference type="NCBI Taxonomy" id="2748662"/>
    <lineage>
        <taxon>Bacteria</taxon>
        <taxon>Bacillati</taxon>
        <taxon>Cyanobacteriota</taxon>
        <taxon>Cyanophyceae</taxon>
        <taxon>Nostocales</taxon>
        <taxon>Scytonemataceae</taxon>
        <taxon>Iningainema tapete</taxon>
    </lineage>
</organism>
<dbReference type="InterPro" id="IPR041049">
    <property type="entry name" value="DUF5615"/>
</dbReference>
<dbReference type="Proteomes" id="UP000629098">
    <property type="component" value="Unassembled WGS sequence"/>
</dbReference>
<feature type="domain" description="DUF5615" evidence="1">
    <location>
        <begin position="3"/>
        <end position="98"/>
    </location>
</feature>
<protein>
    <submittedName>
        <fullName evidence="2">DUF5615 family PIN-like protein</fullName>
    </submittedName>
</protein>
<sequence>MLKLLSDENLNGDIVRGLFLRQPNLDLLRVQDVGLQEVDDPAILAWAATQDRVVLTHDRATMPDFAYERLLAGEQMSGLFVLNDRMPTRQAIDELLLLVNCSKQSEWKGIVLYLPL</sequence>